<organism evidence="2">
    <name type="scientific">Balaenoptera musculus</name>
    <name type="common">Blue whale</name>
    <dbReference type="NCBI Taxonomy" id="9771"/>
    <lineage>
        <taxon>Eukaryota</taxon>
        <taxon>Metazoa</taxon>
        <taxon>Chordata</taxon>
        <taxon>Craniata</taxon>
        <taxon>Vertebrata</taxon>
        <taxon>Euteleostomi</taxon>
        <taxon>Mammalia</taxon>
        <taxon>Eutheria</taxon>
        <taxon>Laurasiatheria</taxon>
        <taxon>Artiodactyla</taxon>
        <taxon>Whippomorpha</taxon>
        <taxon>Cetacea</taxon>
        <taxon>Mysticeti</taxon>
        <taxon>Balaenopteridae</taxon>
        <taxon>Balaenoptera</taxon>
    </lineage>
</organism>
<protein>
    <submittedName>
        <fullName evidence="2">Uncharacterized protein</fullName>
    </submittedName>
</protein>
<feature type="compositionally biased region" description="Low complexity" evidence="1">
    <location>
        <begin position="148"/>
        <end position="157"/>
    </location>
</feature>
<feature type="compositionally biased region" description="Pro residues" evidence="1">
    <location>
        <begin position="158"/>
        <end position="169"/>
    </location>
</feature>
<dbReference type="AlphaFoldDB" id="A0A8C0DVX2"/>
<feature type="region of interest" description="Disordered" evidence="1">
    <location>
        <begin position="53"/>
        <end position="169"/>
    </location>
</feature>
<name>A0A8C0DVX2_BALMU</name>
<accession>A0A8C0DVX2</accession>
<dbReference type="GeneTree" id="ENSGT00960000187885"/>
<reference evidence="2" key="1">
    <citation type="submission" date="2023-09" db="UniProtKB">
        <authorList>
            <consortium name="Ensembl"/>
        </authorList>
    </citation>
    <scope>IDENTIFICATION</scope>
</reference>
<sequence length="169" mass="18268">VHGHEESWGGNQDELQRPQTHMGNGEKVVVADAVAARLEGVADEGRLLVTPHTLSSHHQHHDSEDKDDREPHSANGSRMPVHTTEQGVQTCPIHPASFTPAKHEPQSKLSGSWGRKPDTVTLPDTPLPLPRASDKKGRRRVIAFLTTPSPVLASPSLSLPPPSPPPSFT</sequence>
<feature type="region of interest" description="Disordered" evidence="1">
    <location>
        <begin position="1"/>
        <end position="28"/>
    </location>
</feature>
<feature type="compositionally biased region" description="Basic and acidic residues" evidence="1">
    <location>
        <begin position="61"/>
        <end position="72"/>
    </location>
</feature>
<proteinExistence type="predicted"/>
<evidence type="ECO:0000313" key="2">
    <source>
        <dbReference type="Ensembl" id="ENSBMSP00010026965.1"/>
    </source>
</evidence>
<dbReference type="Ensembl" id="ENSBMST00010029690.1">
    <property type="protein sequence ID" value="ENSBMSP00010026965.1"/>
    <property type="gene ID" value="ENSBMSG00010019629.1"/>
</dbReference>
<evidence type="ECO:0000256" key="1">
    <source>
        <dbReference type="SAM" id="MobiDB-lite"/>
    </source>
</evidence>